<dbReference type="STRING" id="1618481.US54_C0065G0004"/>
<gene>
    <name evidence="2" type="ORF">US54_C0065G0004</name>
</gene>
<dbReference type="SUPFAM" id="SSF51556">
    <property type="entry name" value="Metallo-dependent hydrolases"/>
    <property type="match status" value="1"/>
</dbReference>
<dbReference type="InterPro" id="IPR013108">
    <property type="entry name" value="Amidohydro_3"/>
</dbReference>
<dbReference type="InterPro" id="IPR050378">
    <property type="entry name" value="Metallo-dep_Hydrolases_sf"/>
</dbReference>
<dbReference type="Proteomes" id="UP000034471">
    <property type="component" value="Unassembled WGS sequence"/>
</dbReference>
<dbReference type="AlphaFoldDB" id="A0A0G0JI73"/>
<reference evidence="2 3" key="1">
    <citation type="journal article" date="2015" name="Nature">
        <title>rRNA introns, odd ribosomes, and small enigmatic genomes across a large radiation of phyla.</title>
        <authorList>
            <person name="Brown C.T."/>
            <person name="Hug L.A."/>
            <person name="Thomas B.C."/>
            <person name="Sharon I."/>
            <person name="Castelle C.J."/>
            <person name="Singh A."/>
            <person name="Wilkins M.J."/>
            <person name="Williams K.H."/>
            <person name="Banfield J.F."/>
        </authorList>
    </citation>
    <scope>NUCLEOTIDE SEQUENCE [LARGE SCALE GENOMIC DNA]</scope>
</reference>
<name>A0A0G0JI73_9BACT</name>
<dbReference type="EMBL" id="LBTJ01000065">
    <property type="protein sequence ID" value="KKQ36499.1"/>
    <property type="molecule type" value="Genomic_DNA"/>
</dbReference>
<protein>
    <submittedName>
        <fullName evidence="2">N-acyl-D-amino-acid deacylase</fullName>
    </submittedName>
</protein>
<dbReference type="PATRIC" id="fig|1618481.3.peg.991"/>
<evidence type="ECO:0000313" key="2">
    <source>
        <dbReference type="EMBL" id="KKQ36499.1"/>
    </source>
</evidence>
<feature type="domain" description="Amidohydrolase 3" evidence="1">
    <location>
        <begin position="57"/>
        <end position="294"/>
    </location>
</feature>
<evidence type="ECO:0000313" key="3">
    <source>
        <dbReference type="Proteomes" id="UP000034471"/>
    </source>
</evidence>
<dbReference type="InterPro" id="IPR032466">
    <property type="entry name" value="Metal_Hydrolase"/>
</dbReference>
<dbReference type="GO" id="GO:0016810">
    <property type="term" value="F:hydrolase activity, acting on carbon-nitrogen (but not peptide) bonds"/>
    <property type="evidence" value="ECO:0007669"/>
    <property type="project" value="InterPro"/>
</dbReference>
<dbReference type="Gene3D" id="3.20.20.140">
    <property type="entry name" value="Metal-dependent hydrolases"/>
    <property type="match status" value="1"/>
</dbReference>
<sequence length="338" mass="37449">MRKQESVRSEIDLLIKNGIVYDGTGKEPFEADIGVAGDKIALIDKNSKFKIQNSKKFIDAKGLAVVPGFIDTHAHSEFILLADPRAEGKISQGITTEINGNCGLSAAPLYGEALEHREKDLAELGIKERWSTFEEYFRILEGREIALNFVTLAGHGNIRASVIGYKDKKPTASELKKMQALLQKTIDAGAIGLSTGLIYPPGIYSDTEELIELCKALSQKSGTSIFKLIYTSHMRSEGKNLIESINEIIRIAKEANIKVHISHIKTSGKENWDKIDEATSLINSARKRGVKITCDRYSYTASSTDLDTILPSWTYEGGAEEELRRLKSSEVLEKIKKD</sequence>
<dbReference type="Pfam" id="PF07969">
    <property type="entry name" value="Amidohydro_3"/>
    <property type="match status" value="1"/>
</dbReference>
<dbReference type="InterPro" id="IPR011059">
    <property type="entry name" value="Metal-dep_hydrolase_composite"/>
</dbReference>
<dbReference type="PANTHER" id="PTHR11647">
    <property type="entry name" value="HYDRANTOINASE/DIHYDROPYRIMIDINASE FAMILY MEMBER"/>
    <property type="match status" value="1"/>
</dbReference>
<organism evidence="2 3">
    <name type="scientific">Candidatus Roizmanbacteria bacterium GW2011_GWA2_37_7</name>
    <dbReference type="NCBI Taxonomy" id="1618481"/>
    <lineage>
        <taxon>Bacteria</taxon>
        <taxon>Candidatus Roizmaniibacteriota</taxon>
    </lineage>
</organism>
<evidence type="ECO:0000259" key="1">
    <source>
        <dbReference type="Pfam" id="PF07969"/>
    </source>
</evidence>
<accession>A0A0G0JI73</accession>
<dbReference type="PANTHER" id="PTHR11647:SF1">
    <property type="entry name" value="COLLAPSIN RESPONSE MEDIATOR PROTEIN"/>
    <property type="match status" value="1"/>
</dbReference>
<proteinExistence type="predicted"/>
<dbReference type="SUPFAM" id="SSF51338">
    <property type="entry name" value="Composite domain of metallo-dependent hydrolases"/>
    <property type="match status" value="1"/>
</dbReference>
<comment type="caution">
    <text evidence="2">The sequence shown here is derived from an EMBL/GenBank/DDBJ whole genome shotgun (WGS) entry which is preliminary data.</text>
</comment>